<evidence type="ECO:0000313" key="4">
    <source>
        <dbReference type="Proteomes" id="UP000557717"/>
    </source>
</evidence>
<evidence type="ECO:0000256" key="1">
    <source>
        <dbReference type="SAM" id="MobiDB-lite"/>
    </source>
</evidence>
<reference evidence="3 4" key="1">
    <citation type="submission" date="2020-08" db="EMBL/GenBank/DDBJ databases">
        <title>Genomic Encyclopedia of Type Strains, Phase IV (KMG-IV): sequencing the most valuable type-strain genomes for metagenomic binning, comparative biology and taxonomic classification.</title>
        <authorList>
            <person name="Goeker M."/>
        </authorList>
    </citation>
    <scope>NUCLEOTIDE SEQUENCE [LARGE SCALE GENOMIC DNA]</scope>
    <source>
        <strain evidence="3 4">YC6886</strain>
    </source>
</reference>
<dbReference type="SUPFAM" id="SSF54928">
    <property type="entry name" value="RNA-binding domain, RBD"/>
    <property type="match status" value="1"/>
</dbReference>
<accession>A0A840V3H5</accession>
<dbReference type="Pfam" id="PF00076">
    <property type="entry name" value="RRM_1"/>
    <property type="match status" value="1"/>
</dbReference>
<evidence type="ECO:0000313" key="3">
    <source>
        <dbReference type="EMBL" id="MBB5351596.1"/>
    </source>
</evidence>
<dbReference type="Gene3D" id="3.30.70.330">
    <property type="match status" value="1"/>
</dbReference>
<comment type="caution">
    <text evidence="3">The sequence shown here is derived from an EMBL/GenBank/DDBJ whole genome shotgun (WGS) entry which is preliminary data.</text>
</comment>
<sequence>MRGWPLVACPGAGIGRLRGGGLGSSVELKRSVWFAGGRAKTTDDMMMKLFVGNLNPETPLGELRDALAEFEPILDVQRPVDRQTGKPRGFAFVTFASMEAAANAKEVIQGLELGGQALRADDASDRGGDDHPAARQRRVSMKVREERVDDRPTRSDGRRVRYKSI</sequence>
<proteinExistence type="predicted"/>
<organism evidence="3 4">
    <name type="scientific">Haloferula luteola</name>
    <dbReference type="NCBI Taxonomy" id="595692"/>
    <lineage>
        <taxon>Bacteria</taxon>
        <taxon>Pseudomonadati</taxon>
        <taxon>Verrucomicrobiota</taxon>
        <taxon>Verrucomicrobiia</taxon>
        <taxon>Verrucomicrobiales</taxon>
        <taxon>Verrucomicrobiaceae</taxon>
        <taxon>Haloferula</taxon>
    </lineage>
</organism>
<gene>
    <name evidence="3" type="ORF">HNR46_001833</name>
</gene>
<evidence type="ECO:0000259" key="2">
    <source>
        <dbReference type="PROSITE" id="PS50102"/>
    </source>
</evidence>
<dbReference type="InterPro" id="IPR000504">
    <property type="entry name" value="RRM_dom"/>
</dbReference>
<dbReference type="InterPro" id="IPR035979">
    <property type="entry name" value="RBD_domain_sf"/>
</dbReference>
<dbReference type="EMBL" id="JACHFD010000007">
    <property type="protein sequence ID" value="MBB5351596.1"/>
    <property type="molecule type" value="Genomic_DNA"/>
</dbReference>
<feature type="region of interest" description="Disordered" evidence="1">
    <location>
        <begin position="120"/>
        <end position="165"/>
    </location>
</feature>
<dbReference type="GO" id="GO:0003723">
    <property type="term" value="F:RNA binding"/>
    <property type="evidence" value="ECO:0007669"/>
    <property type="project" value="InterPro"/>
</dbReference>
<dbReference type="InterPro" id="IPR012677">
    <property type="entry name" value="Nucleotide-bd_a/b_plait_sf"/>
</dbReference>
<keyword evidence="4" id="KW-1185">Reference proteome</keyword>
<dbReference type="PANTHER" id="PTHR15241">
    <property type="entry name" value="TRANSFORMER-2-RELATED"/>
    <property type="match status" value="1"/>
</dbReference>
<name>A0A840V3H5_9BACT</name>
<dbReference type="Proteomes" id="UP000557717">
    <property type="component" value="Unassembled WGS sequence"/>
</dbReference>
<feature type="domain" description="RRM" evidence="2">
    <location>
        <begin position="47"/>
        <end position="125"/>
    </location>
</feature>
<feature type="compositionally biased region" description="Basic and acidic residues" evidence="1">
    <location>
        <begin position="142"/>
        <end position="159"/>
    </location>
</feature>
<protein>
    <submittedName>
        <fullName evidence="3">RNA recognition motif-containing protein</fullName>
    </submittedName>
</protein>
<dbReference type="SMART" id="SM00360">
    <property type="entry name" value="RRM"/>
    <property type="match status" value="1"/>
</dbReference>
<dbReference type="PROSITE" id="PS50102">
    <property type="entry name" value="RRM"/>
    <property type="match status" value="1"/>
</dbReference>
<dbReference type="AlphaFoldDB" id="A0A840V3H5"/>
<feature type="compositionally biased region" description="Basic and acidic residues" evidence="1">
    <location>
        <begin position="120"/>
        <end position="133"/>
    </location>
</feature>